<dbReference type="Gene3D" id="3.90.1150.200">
    <property type="match status" value="1"/>
</dbReference>
<dbReference type="EMBL" id="RQGF01000011">
    <property type="protein sequence ID" value="TGL63773.1"/>
    <property type="molecule type" value="Genomic_DNA"/>
</dbReference>
<reference evidence="2" key="1">
    <citation type="journal article" date="2019" name="PLoS Negl. Trop. Dis.">
        <title>Revisiting the worldwide diversity of Leptospira species in the environment.</title>
        <authorList>
            <person name="Vincent A.T."/>
            <person name="Schiettekatte O."/>
            <person name="Bourhy P."/>
            <person name="Veyrier F.J."/>
            <person name="Picardeau M."/>
        </authorList>
    </citation>
    <scope>NUCLEOTIDE SEQUENCE [LARGE SCALE GENOMIC DNA]</scope>
    <source>
        <strain evidence="2">201702455</strain>
    </source>
</reference>
<proteinExistence type="predicted"/>
<dbReference type="Pfam" id="PF13376">
    <property type="entry name" value="OmdA"/>
    <property type="match status" value="1"/>
</dbReference>
<dbReference type="PIRSF" id="PIRSF021308">
    <property type="entry name" value="UCP021308"/>
    <property type="match status" value="1"/>
</dbReference>
<dbReference type="RefSeq" id="WP_135648251.1">
    <property type="nucleotide sequence ID" value="NZ_RQGF01000011.1"/>
</dbReference>
<dbReference type="InterPro" id="IPR014922">
    <property type="entry name" value="YdhG-like"/>
</dbReference>
<protein>
    <recommendedName>
        <fullName evidence="1">YdhG-like domain-containing protein</fullName>
    </recommendedName>
</protein>
<dbReference type="Pfam" id="PF08818">
    <property type="entry name" value="DUF1801"/>
    <property type="match status" value="1"/>
</dbReference>
<keyword evidence="3" id="KW-1185">Reference proteome</keyword>
<dbReference type="InterPro" id="IPR016786">
    <property type="entry name" value="YdeI_bac"/>
</dbReference>
<evidence type="ECO:0000313" key="2">
    <source>
        <dbReference type="EMBL" id="TGL63773.1"/>
    </source>
</evidence>
<evidence type="ECO:0000259" key="1">
    <source>
        <dbReference type="Pfam" id="PF08818"/>
    </source>
</evidence>
<accession>A0A4R9KEW5</accession>
<feature type="domain" description="YdhG-like" evidence="1">
    <location>
        <begin position="18"/>
        <end position="115"/>
    </location>
</feature>
<dbReference type="OrthoDB" id="214150at2"/>
<sequence length="195" mass="22414">MSKTNPKVDEFLNNAERWGKELKKLRTILLDAGLTEELKWSSPCYSFQKKNIAIIGELKEYCVLSFFKGALLKDPKGILQKPGENTRSAKIIPFTSVSEINKIEPVIKSYIQEAIEVEKSGLKVDFKKDRNPIPEELQKKMDKEPKFKKAFEALTPGRQRGYILHFSAPKQSLTRESRIEKCKEKILKGKGLNDW</sequence>
<organism evidence="2 3">
    <name type="scientific">Leptospira sarikeiensis</name>
    <dbReference type="NCBI Taxonomy" id="2484943"/>
    <lineage>
        <taxon>Bacteria</taxon>
        <taxon>Pseudomonadati</taxon>
        <taxon>Spirochaetota</taxon>
        <taxon>Spirochaetia</taxon>
        <taxon>Leptospirales</taxon>
        <taxon>Leptospiraceae</taxon>
        <taxon>Leptospira</taxon>
    </lineage>
</organism>
<dbReference type="AlphaFoldDB" id="A0A4R9KEW5"/>
<dbReference type="SUPFAM" id="SSF159888">
    <property type="entry name" value="YdhG-like"/>
    <property type="match status" value="1"/>
</dbReference>
<evidence type="ECO:0000313" key="3">
    <source>
        <dbReference type="Proteomes" id="UP000297762"/>
    </source>
</evidence>
<comment type="caution">
    <text evidence="2">The sequence shown here is derived from an EMBL/GenBank/DDBJ whole genome shotgun (WGS) entry which is preliminary data.</text>
</comment>
<name>A0A4R9KEW5_9LEPT</name>
<dbReference type="Proteomes" id="UP000297762">
    <property type="component" value="Unassembled WGS sequence"/>
</dbReference>
<gene>
    <name evidence="2" type="ORF">EHQ64_04135</name>
</gene>